<protein>
    <submittedName>
        <fullName evidence="2">DUF3883 domain-containing protein</fullName>
    </submittedName>
</protein>
<evidence type="ECO:0000313" key="3">
    <source>
        <dbReference type="Proteomes" id="UP001442841"/>
    </source>
</evidence>
<accession>A0ABZ3FQH0</accession>
<proteinExistence type="predicted"/>
<name>A0ABZ3FQH0_9ACTN</name>
<gene>
    <name evidence="2" type="ORF">AADG42_11740</name>
</gene>
<dbReference type="Pfam" id="PF13020">
    <property type="entry name" value="NOV_C"/>
    <property type="match status" value="1"/>
</dbReference>
<dbReference type="InterPro" id="IPR024975">
    <property type="entry name" value="NOV_C"/>
</dbReference>
<evidence type="ECO:0000313" key="2">
    <source>
        <dbReference type="EMBL" id="XAN07950.1"/>
    </source>
</evidence>
<reference evidence="2 3" key="1">
    <citation type="submission" date="2024-04" db="EMBL/GenBank/DDBJ databases">
        <title>Isolation of an actinomycete strain from pig manure.</title>
        <authorList>
            <person name="Gong T."/>
            <person name="Yu Z."/>
            <person name="An M."/>
            <person name="Wei C."/>
            <person name="Yang W."/>
            <person name="Liu L."/>
        </authorList>
    </citation>
    <scope>NUCLEOTIDE SEQUENCE [LARGE SCALE GENOMIC DNA]</scope>
    <source>
        <strain evidence="2 3">ZF39</strain>
    </source>
</reference>
<dbReference type="Proteomes" id="UP001442841">
    <property type="component" value="Chromosome"/>
</dbReference>
<sequence>MTLRLTGEVNRLAADSLVARAKGEDAQATRLLQQSEEMEARQDRRLGLLAKQEQMRLVPPELALVAVVVPLAMVSPEGAAHARETKRVERRAVEAVMAAEWALGRTPAEQAFNNKGFDILSEVEGDDPIRIEVKGRIAGADSFDITISEILLGQNAAPRYRLALVVVDPDDPFKDEVRYLDDPFRGMKVGDFSIDRVTADLRKEWTKGREPF</sequence>
<dbReference type="EMBL" id="CP154795">
    <property type="protein sequence ID" value="XAN07950.1"/>
    <property type="molecule type" value="Genomic_DNA"/>
</dbReference>
<evidence type="ECO:0000259" key="1">
    <source>
        <dbReference type="Pfam" id="PF13020"/>
    </source>
</evidence>
<dbReference type="RefSeq" id="WP_425309405.1">
    <property type="nucleotide sequence ID" value="NZ_CP154795.1"/>
</dbReference>
<keyword evidence="3" id="KW-1185">Reference proteome</keyword>
<organism evidence="2 3">
    <name type="scientific">Ammonicoccus fulvus</name>
    <dbReference type="NCBI Taxonomy" id="3138240"/>
    <lineage>
        <taxon>Bacteria</taxon>
        <taxon>Bacillati</taxon>
        <taxon>Actinomycetota</taxon>
        <taxon>Actinomycetes</taxon>
        <taxon>Propionibacteriales</taxon>
        <taxon>Propionibacteriaceae</taxon>
        <taxon>Ammonicoccus</taxon>
    </lineage>
</organism>
<feature type="domain" description="Protein NO VEIN C-terminal" evidence="1">
    <location>
        <begin position="88"/>
        <end position="176"/>
    </location>
</feature>